<feature type="transmembrane region" description="Helical" evidence="8">
    <location>
        <begin position="344"/>
        <end position="362"/>
    </location>
</feature>
<dbReference type="PANTHER" id="PTHR42810:SF2">
    <property type="entry name" value="PURINE PERMEASE C1399.01C-RELATED"/>
    <property type="match status" value="1"/>
</dbReference>
<dbReference type="GO" id="GO:0042907">
    <property type="term" value="F:xanthine transmembrane transporter activity"/>
    <property type="evidence" value="ECO:0007669"/>
    <property type="project" value="TreeGrafter"/>
</dbReference>
<feature type="transmembrane region" description="Helical" evidence="8">
    <location>
        <begin position="121"/>
        <end position="139"/>
    </location>
</feature>
<evidence type="ECO:0008006" key="11">
    <source>
        <dbReference type="Google" id="ProtNLM"/>
    </source>
</evidence>
<dbReference type="OrthoDB" id="1641903at2759"/>
<dbReference type="NCBIfam" id="TIGR00801">
    <property type="entry name" value="ncs2"/>
    <property type="match status" value="1"/>
</dbReference>
<keyword evidence="4 8" id="KW-0812">Transmembrane</keyword>
<feature type="transmembrane region" description="Helical" evidence="8">
    <location>
        <begin position="529"/>
        <end position="551"/>
    </location>
</feature>
<evidence type="ECO:0000256" key="5">
    <source>
        <dbReference type="ARBA" id="ARBA00022989"/>
    </source>
</evidence>
<evidence type="ECO:0000313" key="9">
    <source>
        <dbReference type="EMBL" id="QLQ82593.1"/>
    </source>
</evidence>
<accession>A0A7H9HZC9</accession>
<dbReference type="Pfam" id="PF00860">
    <property type="entry name" value="Xan_ur_permease"/>
    <property type="match status" value="1"/>
</dbReference>
<feature type="transmembrane region" description="Helical" evidence="8">
    <location>
        <begin position="198"/>
        <end position="219"/>
    </location>
</feature>
<dbReference type="PANTHER" id="PTHR42810">
    <property type="entry name" value="PURINE PERMEASE C1399.01C-RELATED"/>
    <property type="match status" value="1"/>
</dbReference>
<feature type="transmembrane region" description="Helical" evidence="8">
    <location>
        <begin position="231"/>
        <end position="249"/>
    </location>
</feature>
<keyword evidence="10" id="KW-1185">Reference proteome</keyword>
<dbReference type="AlphaFoldDB" id="A0A7H9HZC9"/>
<name>A0A7H9HZC9_9SACH</name>
<dbReference type="GO" id="GO:0005886">
    <property type="term" value="C:plasma membrane"/>
    <property type="evidence" value="ECO:0007669"/>
    <property type="project" value="TreeGrafter"/>
</dbReference>
<comment type="subcellular location">
    <subcellularLocation>
        <location evidence="1">Membrane</location>
        <topology evidence="1">Multi-pass membrane protein</topology>
    </subcellularLocation>
</comment>
<protein>
    <recommendedName>
        <fullName evidence="11">Purine permease</fullName>
    </recommendedName>
</protein>
<keyword evidence="5 8" id="KW-1133">Transmembrane helix</keyword>
<evidence type="ECO:0000256" key="7">
    <source>
        <dbReference type="SAM" id="MobiDB-lite"/>
    </source>
</evidence>
<evidence type="ECO:0000313" key="10">
    <source>
        <dbReference type="Proteomes" id="UP000510647"/>
    </source>
</evidence>
<dbReference type="InterPro" id="IPR006043">
    <property type="entry name" value="NCS2"/>
</dbReference>
<feature type="transmembrane region" description="Helical" evidence="8">
    <location>
        <begin position="490"/>
        <end position="509"/>
    </location>
</feature>
<proteinExistence type="inferred from homology"/>
<evidence type="ECO:0000256" key="6">
    <source>
        <dbReference type="ARBA" id="ARBA00023136"/>
    </source>
</evidence>
<sequence>MDPALDDAFRQHQDGRIDVGFVQKMRIFVIWLVWKFTTKEGLLGDYNYRYLFTPSYPFQNWISRRRGVSPTKVDQPFFSLNEDVPVALGLLLGLQHALSMLAGVITPPMIISGAANLSTELTQYLVSASLITSGLLSVVQISRIRIPWTSYHIGSGLLSVVGTSFAVIGIVTKSLPVMYKSGYCPTASDGTPLACPDGYGAILGTAACCALLEIALSFTPPKILQKVFPKIVTGPVVLCIAVPLIQSGFNDWIGGGGCVGEICPYKNGPQAAPWGSAKFIGLGFLVFFTIIMCEKYGPPIMKSCAVIVGLIVGCIVAAAAGYFDRSSIDAAPAATFIWVHTFRLRVYGPAVLPSLIMFIVLAQEAIGDITATSDVSRLDVEGPEYESRIQGGVLSDGLGGVISALFTVTPMSIFAQNNGVISLTKCASRQVGYWCCFFMVIMGIFAKFGAALVAIPKPVLGGMTSFLFTTVAVAGLRIISSIPFTRRDRFVLTGALLPGFGAILVPNWFDHVFTYSGNNHALQGFYDAIVLVMESSFTVCGLVGIILNLLIPQELDEELIDDIELQQENLSVLDGREPPRMTLSATMKGKEAQFGAVSGPNESISSNDAHEMKNITQYNVTTAGSTKS</sequence>
<organism evidence="9 10">
    <name type="scientific">Torulaspora globosa</name>
    <dbReference type="NCBI Taxonomy" id="48254"/>
    <lineage>
        <taxon>Eukaryota</taxon>
        <taxon>Fungi</taxon>
        <taxon>Dikarya</taxon>
        <taxon>Ascomycota</taxon>
        <taxon>Saccharomycotina</taxon>
        <taxon>Saccharomycetes</taxon>
        <taxon>Saccharomycetales</taxon>
        <taxon>Saccharomycetaceae</taxon>
        <taxon>Torulaspora</taxon>
    </lineage>
</organism>
<comment type="similarity">
    <text evidence="2">Belongs to the nucleobase:cation symporter-2 (NCS2) (TC 2.A.40) family.</text>
</comment>
<evidence type="ECO:0000256" key="4">
    <source>
        <dbReference type="ARBA" id="ARBA00022692"/>
    </source>
</evidence>
<feature type="region of interest" description="Disordered" evidence="7">
    <location>
        <begin position="596"/>
        <end position="628"/>
    </location>
</feature>
<feature type="transmembrane region" description="Helical" evidence="8">
    <location>
        <begin position="459"/>
        <end position="478"/>
    </location>
</feature>
<keyword evidence="3" id="KW-0813">Transport</keyword>
<gene>
    <name evidence="9" type="ORF">HG537_0H03560</name>
</gene>
<feature type="compositionally biased region" description="Polar residues" evidence="7">
    <location>
        <begin position="614"/>
        <end position="628"/>
    </location>
</feature>
<dbReference type="Proteomes" id="UP000510647">
    <property type="component" value="Chromosome 8"/>
</dbReference>
<feature type="transmembrane region" description="Helical" evidence="8">
    <location>
        <begin position="274"/>
        <end position="293"/>
    </location>
</feature>
<feature type="transmembrane region" description="Helical" evidence="8">
    <location>
        <begin position="431"/>
        <end position="453"/>
    </location>
</feature>
<dbReference type="GO" id="GO:0000324">
    <property type="term" value="C:fungal-type vacuole"/>
    <property type="evidence" value="ECO:0007669"/>
    <property type="project" value="TreeGrafter"/>
</dbReference>
<feature type="transmembrane region" description="Helical" evidence="8">
    <location>
        <begin position="151"/>
        <end position="171"/>
    </location>
</feature>
<keyword evidence="6 8" id="KW-0472">Membrane</keyword>
<dbReference type="InterPro" id="IPR006042">
    <property type="entry name" value="Xan_ur_permease"/>
</dbReference>
<reference evidence="9 10" key="1">
    <citation type="submission" date="2020-06" db="EMBL/GenBank/DDBJ databases">
        <title>The yeast mating-type switching endonuclease HO is a domesticated member of an unorthodox homing genetic element family.</title>
        <authorList>
            <person name="Coughlan A.Y."/>
            <person name="Lombardi L."/>
            <person name="Braun-Galleani S."/>
            <person name="Martos A.R."/>
            <person name="Galeote V."/>
            <person name="Bigey F."/>
            <person name="Dequin S."/>
            <person name="Byrne K.P."/>
            <person name="Wolfe K.H."/>
        </authorList>
    </citation>
    <scope>NUCLEOTIDE SEQUENCE [LARGE SCALE GENOMIC DNA]</scope>
    <source>
        <strain evidence="9 10">CBS2947</strain>
    </source>
</reference>
<evidence type="ECO:0000256" key="2">
    <source>
        <dbReference type="ARBA" id="ARBA00008821"/>
    </source>
</evidence>
<evidence type="ECO:0000256" key="8">
    <source>
        <dbReference type="SAM" id="Phobius"/>
    </source>
</evidence>
<dbReference type="EMBL" id="CP059274">
    <property type="protein sequence ID" value="QLQ82593.1"/>
    <property type="molecule type" value="Genomic_DNA"/>
</dbReference>
<evidence type="ECO:0000256" key="3">
    <source>
        <dbReference type="ARBA" id="ARBA00022448"/>
    </source>
</evidence>
<evidence type="ECO:0000256" key="1">
    <source>
        <dbReference type="ARBA" id="ARBA00004141"/>
    </source>
</evidence>
<feature type="transmembrane region" description="Helical" evidence="8">
    <location>
        <begin position="305"/>
        <end position="324"/>
    </location>
</feature>